<keyword evidence="1" id="KW-0805">Transcription regulation</keyword>
<accession>A0A7X0U8I2</accession>
<dbReference type="InterPro" id="IPR016032">
    <property type="entry name" value="Sig_transdc_resp-reg_C-effctor"/>
</dbReference>
<dbReference type="InterPro" id="IPR039420">
    <property type="entry name" value="WalR-like"/>
</dbReference>
<keyword evidence="3" id="KW-0804">Transcription</keyword>
<reference evidence="8 9" key="1">
    <citation type="submission" date="2020-08" db="EMBL/GenBank/DDBJ databases">
        <title>Functional genomics of gut bacteria from endangered species of beetles.</title>
        <authorList>
            <person name="Carlos-Shanley C."/>
        </authorList>
    </citation>
    <scope>NUCLEOTIDE SEQUENCE [LARGE SCALE GENOMIC DNA]</scope>
    <source>
        <strain evidence="8 9">S00198</strain>
    </source>
</reference>
<dbReference type="Pfam" id="PF00486">
    <property type="entry name" value="Trans_reg_C"/>
    <property type="match status" value="1"/>
</dbReference>
<dbReference type="SMART" id="SM00448">
    <property type="entry name" value="REC"/>
    <property type="match status" value="1"/>
</dbReference>
<dbReference type="Proteomes" id="UP000575083">
    <property type="component" value="Unassembled WGS sequence"/>
</dbReference>
<dbReference type="GO" id="GO:0000156">
    <property type="term" value="F:phosphorelay response regulator activity"/>
    <property type="evidence" value="ECO:0007669"/>
    <property type="project" value="TreeGrafter"/>
</dbReference>
<dbReference type="SUPFAM" id="SSF52172">
    <property type="entry name" value="CheY-like"/>
    <property type="match status" value="1"/>
</dbReference>
<dbReference type="RefSeq" id="WP_184855929.1">
    <property type="nucleotide sequence ID" value="NZ_JACHLK010000002.1"/>
</dbReference>
<name>A0A7X0U8I2_9BURK</name>
<dbReference type="PANTHER" id="PTHR48111">
    <property type="entry name" value="REGULATOR OF RPOS"/>
    <property type="match status" value="1"/>
</dbReference>
<dbReference type="InterPro" id="IPR036388">
    <property type="entry name" value="WH-like_DNA-bd_sf"/>
</dbReference>
<dbReference type="InterPro" id="IPR001867">
    <property type="entry name" value="OmpR/PhoB-type_DNA-bd"/>
</dbReference>
<sequence>MRLLLVEDDLDLGNGIRIALADQGLDVVWVRRLDDARRELASGLFDMAILDLGLPDGDGLELLQAQRRNRQRLPVLILSARDSLNDRLQGLDHGADDYLVKPFALAELLSRVRALARRSYGLDDETLRLRGLALHEPTRRASVEGRPVELSRCEFDLLALLLKRADRVVTRRLLEEQVLPGGPDNGSNALEVHVSNLRRKIGPGFIRTVRGIGYVVDARPLPDTGGGA</sequence>
<evidence type="ECO:0000259" key="6">
    <source>
        <dbReference type="PROSITE" id="PS50110"/>
    </source>
</evidence>
<dbReference type="GO" id="GO:0006355">
    <property type="term" value="P:regulation of DNA-templated transcription"/>
    <property type="evidence" value="ECO:0007669"/>
    <property type="project" value="InterPro"/>
</dbReference>
<dbReference type="PROSITE" id="PS51755">
    <property type="entry name" value="OMPR_PHOB"/>
    <property type="match status" value="1"/>
</dbReference>
<dbReference type="SMART" id="SM00862">
    <property type="entry name" value="Trans_reg_C"/>
    <property type="match status" value="1"/>
</dbReference>
<organism evidence="8 9">
    <name type="scientific">Acidovorax soli</name>
    <dbReference type="NCBI Taxonomy" id="592050"/>
    <lineage>
        <taxon>Bacteria</taxon>
        <taxon>Pseudomonadati</taxon>
        <taxon>Pseudomonadota</taxon>
        <taxon>Betaproteobacteria</taxon>
        <taxon>Burkholderiales</taxon>
        <taxon>Comamonadaceae</taxon>
        <taxon>Acidovorax</taxon>
    </lineage>
</organism>
<evidence type="ECO:0000256" key="4">
    <source>
        <dbReference type="PROSITE-ProRule" id="PRU00169"/>
    </source>
</evidence>
<keyword evidence="9" id="KW-1185">Reference proteome</keyword>
<dbReference type="Gene3D" id="1.10.10.10">
    <property type="entry name" value="Winged helix-like DNA-binding domain superfamily/Winged helix DNA-binding domain"/>
    <property type="match status" value="1"/>
</dbReference>
<evidence type="ECO:0000256" key="2">
    <source>
        <dbReference type="ARBA" id="ARBA00023125"/>
    </source>
</evidence>
<evidence type="ECO:0000256" key="3">
    <source>
        <dbReference type="ARBA" id="ARBA00023163"/>
    </source>
</evidence>
<evidence type="ECO:0000313" key="8">
    <source>
        <dbReference type="EMBL" id="MBB6558495.1"/>
    </source>
</evidence>
<dbReference type="Gene3D" id="3.40.50.2300">
    <property type="match status" value="1"/>
</dbReference>
<feature type="modified residue" description="4-aspartylphosphate" evidence="4">
    <location>
        <position position="51"/>
    </location>
</feature>
<dbReference type="InterPro" id="IPR001789">
    <property type="entry name" value="Sig_transdc_resp-reg_receiver"/>
</dbReference>
<dbReference type="AlphaFoldDB" id="A0A7X0U8I2"/>
<dbReference type="GO" id="GO:0000976">
    <property type="term" value="F:transcription cis-regulatory region binding"/>
    <property type="evidence" value="ECO:0007669"/>
    <property type="project" value="TreeGrafter"/>
</dbReference>
<dbReference type="CDD" id="cd00383">
    <property type="entry name" value="trans_reg_C"/>
    <property type="match status" value="1"/>
</dbReference>
<comment type="caution">
    <text evidence="8">The sequence shown here is derived from an EMBL/GenBank/DDBJ whole genome shotgun (WGS) entry which is preliminary data.</text>
</comment>
<evidence type="ECO:0000256" key="5">
    <source>
        <dbReference type="PROSITE-ProRule" id="PRU01091"/>
    </source>
</evidence>
<dbReference type="EMBL" id="JACHLK010000002">
    <property type="protein sequence ID" value="MBB6558495.1"/>
    <property type="molecule type" value="Genomic_DNA"/>
</dbReference>
<evidence type="ECO:0000313" key="9">
    <source>
        <dbReference type="Proteomes" id="UP000575083"/>
    </source>
</evidence>
<dbReference type="Gene3D" id="6.10.250.690">
    <property type="match status" value="1"/>
</dbReference>
<dbReference type="PROSITE" id="PS50110">
    <property type="entry name" value="RESPONSE_REGULATORY"/>
    <property type="match status" value="1"/>
</dbReference>
<evidence type="ECO:0000256" key="1">
    <source>
        <dbReference type="ARBA" id="ARBA00023015"/>
    </source>
</evidence>
<dbReference type="PANTHER" id="PTHR48111:SF67">
    <property type="entry name" value="TRANSCRIPTIONAL REGULATORY PROTEIN TCTD"/>
    <property type="match status" value="1"/>
</dbReference>
<dbReference type="Pfam" id="PF00072">
    <property type="entry name" value="Response_reg"/>
    <property type="match status" value="1"/>
</dbReference>
<dbReference type="InterPro" id="IPR011006">
    <property type="entry name" value="CheY-like_superfamily"/>
</dbReference>
<dbReference type="SUPFAM" id="SSF46894">
    <property type="entry name" value="C-terminal effector domain of the bipartite response regulators"/>
    <property type="match status" value="1"/>
</dbReference>
<gene>
    <name evidence="8" type="ORF">HNP48_001159</name>
</gene>
<keyword evidence="4" id="KW-0597">Phosphoprotein</keyword>
<feature type="DNA-binding region" description="OmpR/PhoB-type" evidence="5">
    <location>
        <begin position="124"/>
        <end position="218"/>
    </location>
</feature>
<dbReference type="GO" id="GO:0032993">
    <property type="term" value="C:protein-DNA complex"/>
    <property type="evidence" value="ECO:0007669"/>
    <property type="project" value="TreeGrafter"/>
</dbReference>
<keyword evidence="2 5" id="KW-0238">DNA-binding</keyword>
<feature type="domain" description="Response regulatory" evidence="6">
    <location>
        <begin position="2"/>
        <end position="116"/>
    </location>
</feature>
<proteinExistence type="predicted"/>
<protein>
    <submittedName>
        <fullName evidence="8">Two-component system response regulator QseB</fullName>
    </submittedName>
</protein>
<evidence type="ECO:0000259" key="7">
    <source>
        <dbReference type="PROSITE" id="PS51755"/>
    </source>
</evidence>
<feature type="domain" description="OmpR/PhoB-type" evidence="7">
    <location>
        <begin position="124"/>
        <end position="218"/>
    </location>
</feature>
<dbReference type="GO" id="GO:0005829">
    <property type="term" value="C:cytosol"/>
    <property type="evidence" value="ECO:0007669"/>
    <property type="project" value="TreeGrafter"/>
</dbReference>